<dbReference type="EnsemblPlants" id="AET2Gv21163000.1">
    <property type="protein sequence ID" value="AET2Gv21163000.1"/>
    <property type="gene ID" value="AET2Gv21163000"/>
</dbReference>
<keyword evidence="3" id="KW-1185">Reference proteome</keyword>
<evidence type="ECO:0000313" key="2">
    <source>
        <dbReference type="EnsemblPlants" id="AET2Gv21163000.1"/>
    </source>
</evidence>
<dbReference type="Gramene" id="AET2Gv21163000.1">
    <property type="protein sequence ID" value="AET2Gv21163000.1"/>
    <property type="gene ID" value="AET2Gv21163000"/>
</dbReference>
<dbReference type="STRING" id="200361.A0A453DA61"/>
<dbReference type="Pfam" id="PF13966">
    <property type="entry name" value="zf-RVT"/>
    <property type="match status" value="1"/>
</dbReference>
<protein>
    <recommendedName>
        <fullName evidence="1">Reverse transcriptase zinc-binding domain-containing protein</fullName>
    </recommendedName>
</protein>
<dbReference type="Proteomes" id="UP000015105">
    <property type="component" value="Chromosome 2D"/>
</dbReference>
<feature type="domain" description="Reverse transcriptase zinc-binding" evidence="1">
    <location>
        <begin position="102"/>
        <end position="172"/>
    </location>
</feature>
<proteinExistence type="predicted"/>
<reference evidence="2" key="4">
    <citation type="submission" date="2019-03" db="UniProtKB">
        <authorList>
            <consortium name="EnsemblPlants"/>
        </authorList>
    </citation>
    <scope>IDENTIFICATION</scope>
</reference>
<dbReference type="InterPro" id="IPR026960">
    <property type="entry name" value="RVT-Znf"/>
</dbReference>
<organism evidence="2 3">
    <name type="scientific">Aegilops tauschii subsp. strangulata</name>
    <name type="common">Goatgrass</name>
    <dbReference type="NCBI Taxonomy" id="200361"/>
    <lineage>
        <taxon>Eukaryota</taxon>
        <taxon>Viridiplantae</taxon>
        <taxon>Streptophyta</taxon>
        <taxon>Embryophyta</taxon>
        <taxon>Tracheophyta</taxon>
        <taxon>Spermatophyta</taxon>
        <taxon>Magnoliopsida</taxon>
        <taxon>Liliopsida</taxon>
        <taxon>Poales</taxon>
        <taxon>Poaceae</taxon>
        <taxon>BOP clade</taxon>
        <taxon>Pooideae</taxon>
        <taxon>Triticodae</taxon>
        <taxon>Triticeae</taxon>
        <taxon>Triticinae</taxon>
        <taxon>Aegilops</taxon>
    </lineage>
</organism>
<reference evidence="2" key="5">
    <citation type="journal article" date="2021" name="G3 (Bethesda)">
        <title>Aegilops tauschii genome assembly Aet v5.0 features greater sequence contiguity and improved annotation.</title>
        <authorList>
            <person name="Wang L."/>
            <person name="Zhu T."/>
            <person name="Rodriguez J.C."/>
            <person name="Deal K.R."/>
            <person name="Dubcovsky J."/>
            <person name="McGuire P.E."/>
            <person name="Lux T."/>
            <person name="Spannagl M."/>
            <person name="Mayer K.F.X."/>
            <person name="Baldrich P."/>
            <person name="Meyers B.C."/>
            <person name="Huo N."/>
            <person name="Gu Y.Q."/>
            <person name="Zhou H."/>
            <person name="Devos K.M."/>
            <person name="Bennetzen J.L."/>
            <person name="Unver T."/>
            <person name="Budak H."/>
            <person name="Gulick P.J."/>
            <person name="Galiba G."/>
            <person name="Kalapos B."/>
            <person name="Nelson D.R."/>
            <person name="Li P."/>
            <person name="You F.M."/>
            <person name="Luo M.C."/>
            <person name="Dvorak J."/>
        </authorList>
    </citation>
    <scope>NUCLEOTIDE SEQUENCE [LARGE SCALE GENOMIC DNA]</scope>
    <source>
        <strain evidence="2">cv. AL8/78</strain>
    </source>
</reference>
<reference evidence="3" key="2">
    <citation type="journal article" date="2017" name="Nat. Plants">
        <title>The Aegilops tauschii genome reveals multiple impacts of transposons.</title>
        <authorList>
            <person name="Zhao G."/>
            <person name="Zou C."/>
            <person name="Li K."/>
            <person name="Wang K."/>
            <person name="Li T."/>
            <person name="Gao L."/>
            <person name="Zhang X."/>
            <person name="Wang H."/>
            <person name="Yang Z."/>
            <person name="Liu X."/>
            <person name="Jiang W."/>
            <person name="Mao L."/>
            <person name="Kong X."/>
            <person name="Jiao Y."/>
            <person name="Jia J."/>
        </authorList>
    </citation>
    <scope>NUCLEOTIDE SEQUENCE [LARGE SCALE GENOMIC DNA]</scope>
    <source>
        <strain evidence="3">cv. AL8/78</strain>
    </source>
</reference>
<name>A0A453DA61_AEGTS</name>
<dbReference type="AlphaFoldDB" id="A0A453DA61"/>
<evidence type="ECO:0000259" key="1">
    <source>
        <dbReference type="Pfam" id="PF13966"/>
    </source>
</evidence>
<accession>A0A453DA61</accession>
<sequence length="184" mass="21292">SRRVITPKGNNLMQAVSELMDPSTGQWDECLVRDTFCAEDARHILQMPLREGVHDFVAWQFDSKGIHSVKSAYKMHMELKSMRKNGGVGRSTAKAGNLNTCNDDSWKRIWRLPCPRTVQMFTWRLRHESLALLTNMQRRGLKVKSTKCFFCGHADEDGGHLFIKCKSVKVVWRELALEKERREL</sequence>
<reference evidence="3" key="1">
    <citation type="journal article" date="2014" name="Science">
        <title>Ancient hybridizations among the ancestral genomes of bread wheat.</title>
        <authorList>
            <consortium name="International Wheat Genome Sequencing Consortium,"/>
            <person name="Marcussen T."/>
            <person name="Sandve S.R."/>
            <person name="Heier L."/>
            <person name="Spannagl M."/>
            <person name="Pfeifer M."/>
            <person name="Jakobsen K.S."/>
            <person name="Wulff B.B."/>
            <person name="Steuernagel B."/>
            <person name="Mayer K.F."/>
            <person name="Olsen O.A."/>
        </authorList>
    </citation>
    <scope>NUCLEOTIDE SEQUENCE [LARGE SCALE GENOMIC DNA]</scope>
    <source>
        <strain evidence="3">cv. AL8/78</strain>
    </source>
</reference>
<evidence type="ECO:0000313" key="3">
    <source>
        <dbReference type="Proteomes" id="UP000015105"/>
    </source>
</evidence>
<reference evidence="2" key="3">
    <citation type="journal article" date="2017" name="Nature">
        <title>Genome sequence of the progenitor of the wheat D genome Aegilops tauschii.</title>
        <authorList>
            <person name="Luo M.C."/>
            <person name="Gu Y.Q."/>
            <person name="Puiu D."/>
            <person name="Wang H."/>
            <person name="Twardziok S.O."/>
            <person name="Deal K.R."/>
            <person name="Huo N."/>
            <person name="Zhu T."/>
            <person name="Wang L."/>
            <person name="Wang Y."/>
            <person name="McGuire P.E."/>
            <person name="Liu S."/>
            <person name="Long H."/>
            <person name="Ramasamy R.K."/>
            <person name="Rodriguez J.C."/>
            <person name="Van S.L."/>
            <person name="Yuan L."/>
            <person name="Wang Z."/>
            <person name="Xia Z."/>
            <person name="Xiao L."/>
            <person name="Anderson O.D."/>
            <person name="Ouyang S."/>
            <person name="Liang Y."/>
            <person name="Zimin A.V."/>
            <person name="Pertea G."/>
            <person name="Qi P."/>
            <person name="Bennetzen J.L."/>
            <person name="Dai X."/>
            <person name="Dawson M.W."/>
            <person name="Muller H.G."/>
            <person name="Kugler K."/>
            <person name="Rivarola-Duarte L."/>
            <person name="Spannagl M."/>
            <person name="Mayer K.F.X."/>
            <person name="Lu F.H."/>
            <person name="Bevan M.W."/>
            <person name="Leroy P."/>
            <person name="Li P."/>
            <person name="You F.M."/>
            <person name="Sun Q."/>
            <person name="Liu Z."/>
            <person name="Lyons E."/>
            <person name="Wicker T."/>
            <person name="Salzberg S.L."/>
            <person name="Devos K.M."/>
            <person name="Dvorak J."/>
        </authorList>
    </citation>
    <scope>NUCLEOTIDE SEQUENCE [LARGE SCALE GENOMIC DNA]</scope>
    <source>
        <strain evidence="2">cv. AL8/78</strain>
    </source>
</reference>